<accession>A0A410FVY1</accession>
<dbReference type="Pfam" id="PF05960">
    <property type="entry name" value="DUF885"/>
    <property type="match status" value="1"/>
</dbReference>
<name>A0A410FVY1_BIPS1</name>
<dbReference type="PANTHER" id="PTHR33361">
    <property type="entry name" value="GLR0591 PROTEIN"/>
    <property type="match status" value="1"/>
</dbReference>
<dbReference type="Proteomes" id="UP000287233">
    <property type="component" value="Chromosome"/>
</dbReference>
<dbReference type="InterPro" id="IPR010281">
    <property type="entry name" value="DUF885"/>
</dbReference>
<proteinExistence type="predicted"/>
<dbReference type="KEGG" id="bih:BIP78_1473"/>
<organism evidence="1 2">
    <name type="scientific">Bipolaricaulis sibiricus</name>
    <dbReference type="NCBI Taxonomy" id="2501609"/>
    <lineage>
        <taxon>Bacteria</taxon>
        <taxon>Candidatus Bipolaricaulota</taxon>
        <taxon>Candidatus Bipolaricaulia</taxon>
        <taxon>Candidatus Bipolaricaulales</taxon>
        <taxon>Candidatus Bipolaricaulaceae</taxon>
        <taxon>Candidatus Bipolaricaulis</taxon>
    </lineage>
</organism>
<dbReference type="PANTHER" id="PTHR33361:SF15">
    <property type="entry name" value="DUF885 FAMILY LIPOPROTEIN"/>
    <property type="match status" value="1"/>
</dbReference>
<sequence length="549" mass="62396">MPKPTEAEFYAAVERFFGQMLEEVPVAATQFGDHRFDHRLGDHSAAARARQEKLLREALAQLTELDVAGWSLDARIDRTLMLHLVKSFLRGFEKLRGHERSPGMYINECLGGVFLLLVRSFAPFRVRMRSVLGRLREVPRVLAQGKENIVPEKVPAVWAEVALEGARRGLVLFNVVIPLLSLRTPLLFPKVLVASRRAAKALRDYCRFLERDVLPKARGEFAVGKELFEEILREDHMLDYTADGLLEQGWKLFNDTLAQMETVAAKAAPGKTAREILDEAKKNHPQRGELLSVYRREVARVRQFVIDRAIVTIPEGEKLQIRATPPSMRPVIPYAAYMMPGPLEKKQEGIFLVTPVDRWMPRKAQEEKLQGHNYAKIPVTALHEAYPGHHLQLVYANRHTKTLPRKLGSALSSLFVEGWAFYCEELMEELGYIREPVQKLARLKDQLWRAARIILDVSLHTGAMTPDQAIDFLVEKVGLERTNARAEVLRYTSSPTQPMSYLIGKLEILKVIEEYKRRNPKATMRETHDSILACGSLPPKLLAERLLGG</sequence>
<evidence type="ECO:0000313" key="2">
    <source>
        <dbReference type="Proteomes" id="UP000287233"/>
    </source>
</evidence>
<dbReference type="AlphaFoldDB" id="A0A410FVY1"/>
<evidence type="ECO:0008006" key="3">
    <source>
        <dbReference type="Google" id="ProtNLM"/>
    </source>
</evidence>
<protein>
    <recommendedName>
        <fullName evidence="3">DUF885 domain-containing protein</fullName>
    </recommendedName>
</protein>
<gene>
    <name evidence="1" type="ORF">BIP78_1473</name>
</gene>
<dbReference type="EMBL" id="CP034928">
    <property type="protein sequence ID" value="QAA77239.1"/>
    <property type="molecule type" value="Genomic_DNA"/>
</dbReference>
<evidence type="ECO:0000313" key="1">
    <source>
        <dbReference type="EMBL" id="QAA77239.1"/>
    </source>
</evidence>
<reference evidence="2" key="1">
    <citation type="submission" date="2018-12" db="EMBL/GenBank/DDBJ databases">
        <title>Complete genome sequence of an uncultured bacterium of the candidate phylum Bipolaricaulota.</title>
        <authorList>
            <person name="Kadnikov V.V."/>
            <person name="Mardanov A.V."/>
            <person name="Beletsky A.V."/>
            <person name="Frank Y.A."/>
            <person name="Karnachuk O.V."/>
            <person name="Ravin N.V."/>
        </authorList>
    </citation>
    <scope>NUCLEOTIDE SEQUENCE [LARGE SCALE GENOMIC DNA]</scope>
</reference>